<evidence type="ECO:0000256" key="2">
    <source>
        <dbReference type="ARBA" id="ARBA00004141"/>
    </source>
</evidence>
<feature type="domain" description="Peptidase M50" evidence="13">
    <location>
        <begin position="48"/>
        <end position="120"/>
    </location>
</feature>
<evidence type="ECO:0000256" key="12">
    <source>
        <dbReference type="SAM" id="Phobius"/>
    </source>
</evidence>
<comment type="similarity">
    <text evidence="3">Belongs to the peptidase M50B family.</text>
</comment>
<comment type="caution">
    <text evidence="14">The sequence shown here is derived from an EMBL/GenBank/DDBJ whole genome shotgun (WGS) entry which is preliminary data.</text>
</comment>
<evidence type="ECO:0000256" key="8">
    <source>
        <dbReference type="ARBA" id="ARBA00022833"/>
    </source>
</evidence>
<keyword evidence="6" id="KW-0479">Metal-binding</keyword>
<comment type="cofactor">
    <cofactor evidence="1">
        <name>Zn(2+)</name>
        <dbReference type="ChEBI" id="CHEBI:29105"/>
    </cofactor>
</comment>
<dbReference type="EMBL" id="DSVQ01000009">
    <property type="protein sequence ID" value="HGT38519.1"/>
    <property type="molecule type" value="Genomic_DNA"/>
</dbReference>
<dbReference type="GO" id="GO:0016020">
    <property type="term" value="C:membrane"/>
    <property type="evidence" value="ECO:0007669"/>
    <property type="project" value="UniProtKB-SubCell"/>
</dbReference>
<proteinExistence type="inferred from homology"/>
<protein>
    <recommendedName>
        <fullName evidence="13">Peptidase M50 domain-containing protein</fullName>
    </recommendedName>
</protein>
<keyword evidence="9 12" id="KW-1133">Transmembrane helix</keyword>
<feature type="transmembrane region" description="Helical" evidence="12">
    <location>
        <begin position="181"/>
        <end position="210"/>
    </location>
</feature>
<keyword evidence="4" id="KW-0645">Protease</keyword>
<evidence type="ECO:0000256" key="3">
    <source>
        <dbReference type="ARBA" id="ARBA00007931"/>
    </source>
</evidence>
<feature type="transmembrane region" description="Helical" evidence="12">
    <location>
        <begin position="96"/>
        <end position="118"/>
    </location>
</feature>
<evidence type="ECO:0000256" key="4">
    <source>
        <dbReference type="ARBA" id="ARBA00022670"/>
    </source>
</evidence>
<feature type="transmembrane region" description="Helical" evidence="12">
    <location>
        <begin position="17"/>
        <end position="34"/>
    </location>
</feature>
<keyword evidence="7" id="KW-0378">Hydrolase</keyword>
<evidence type="ECO:0000256" key="6">
    <source>
        <dbReference type="ARBA" id="ARBA00022723"/>
    </source>
</evidence>
<dbReference type="AlphaFoldDB" id="A0A7C4LLE9"/>
<feature type="transmembrane region" description="Helical" evidence="12">
    <location>
        <begin position="41"/>
        <end position="62"/>
    </location>
</feature>
<dbReference type="PANTHER" id="PTHR39188">
    <property type="entry name" value="MEMBRANE-ASSOCIATED ZINC METALLOPROTEASE M50B"/>
    <property type="match status" value="1"/>
</dbReference>
<name>A0A7C4LLE9_9PLAN</name>
<keyword evidence="5 12" id="KW-0812">Transmembrane</keyword>
<keyword evidence="8" id="KW-0862">Zinc</keyword>
<sequence>MFPEGTPFDLRMHVFRIPVRVIPTFWLVAALLGWDPDRLDLVLIWVGCMFVSILVHELGHALTAEAFGYESEITLFHFGGFARFDPGFHFPPYRSFLITLAGPSAGFLLAALTFAATLALRASAQPVNEYVKAAILNLLWINIVWGLFNLLPLLPLDGGKLMEAAFGLLGVRGATDWSLRISIAVGALCAWAAFSLGMTGMGLFLAFMTIQNVQMLQARRW</sequence>
<dbReference type="GO" id="GO:0008237">
    <property type="term" value="F:metallopeptidase activity"/>
    <property type="evidence" value="ECO:0007669"/>
    <property type="project" value="UniProtKB-KW"/>
</dbReference>
<dbReference type="GO" id="GO:0006508">
    <property type="term" value="P:proteolysis"/>
    <property type="evidence" value="ECO:0007669"/>
    <property type="project" value="UniProtKB-KW"/>
</dbReference>
<gene>
    <name evidence="14" type="ORF">ENS64_04550</name>
</gene>
<accession>A0A7C4LLE9</accession>
<evidence type="ECO:0000256" key="10">
    <source>
        <dbReference type="ARBA" id="ARBA00023049"/>
    </source>
</evidence>
<dbReference type="Pfam" id="PF02163">
    <property type="entry name" value="Peptidase_M50"/>
    <property type="match status" value="2"/>
</dbReference>
<evidence type="ECO:0000256" key="11">
    <source>
        <dbReference type="ARBA" id="ARBA00023136"/>
    </source>
</evidence>
<evidence type="ECO:0000256" key="9">
    <source>
        <dbReference type="ARBA" id="ARBA00022989"/>
    </source>
</evidence>
<feature type="domain" description="Peptidase M50" evidence="13">
    <location>
        <begin position="131"/>
        <end position="170"/>
    </location>
</feature>
<dbReference type="InterPro" id="IPR008915">
    <property type="entry name" value="Peptidase_M50"/>
</dbReference>
<evidence type="ECO:0000256" key="7">
    <source>
        <dbReference type="ARBA" id="ARBA00022801"/>
    </source>
</evidence>
<keyword evidence="11 12" id="KW-0472">Membrane</keyword>
<organism evidence="14">
    <name type="scientific">Schlesneria paludicola</name>
    <dbReference type="NCBI Taxonomy" id="360056"/>
    <lineage>
        <taxon>Bacteria</taxon>
        <taxon>Pseudomonadati</taxon>
        <taxon>Planctomycetota</taxon>
        <taxon>Planctomycetia</taxon>
        <taxon>Planctomycetales</taxon>
        <taxon>Planctomycetaceae</taxon>
        <taxon>Schlesneria</taxon>
    </lineage>
</organism>
<evidence type="ECO:0000256" key="1">
    <source>
        <dbReference type="ARBA" id="ARBA00001947"/>
    </source>
</evidence>
<evidence type="ECO:0000313" key="14">
    <source>
        <dbReference type="EMBL" id="HGT38519.1"/>
    </source>
</evidence>
<dbReference type="GO" id="GO:0046872">
    <property type="term" value="F:metal ion binding"/>
    <property type="evidence" value="ECO:0007669"/>
    <property type="project" value="UniProtKB-KW"/>
</dbReference>
<evidence type="ECO:0000259" key="13">
    <source>
        <dbReference type="Pfam" id="PF02163"/>
    </source>
</evidence>
<keyword evidence="10" id="KW-0482">Metalloprotease</keyword>
<dbReference type="PANTHER" id="PTHR39188:SF3">
    <property type="entry name" value="STAGE IV SPORULATION PROTEIN FB"/>
    <property type="match status" value="1"/>
</dbReference>
<feature type="transmembrane region" description="Helical" evidence="12">
    <location>
        <begin position="130"/>
        <end position="148"/>
    </location>
</feature>
<evidence type="ECO:0000256" key="5">
    <source>
        <dbReference type="ARBA" id="ARBA00022692"/>
    </source>
</evidence>
<comment type="subcellular location">
    <subcellularLocation>
        <location evidence="2">Membrane</location>
        <topology evidence="2">Multi-pass membrane protein</topology>
    </subcellularLocation>
</comment>
<reference evidence="14" key="1">
    <citation type="journal article" date="2020" name="mSystems">
        <title>Genome- and Community-Level Interaction Insights into Carbon Utilization and Element Cycling Functions of Hydrothermarchaeota in Hydrothermal Sediment.</title>
        <authorList>
            <person name="Zhou Z."/>
            <person name="Liu Y."/>
            <person name="Xu W."/>
            <person name="Pan J."/>
            <person name="Luo Z.H."/>
            <person name="Li M."/>
        </authorList>
    </citation>
    <scope>NUCLEOTIDE SEQUENCE [LARGE SCALE GENOMIC DNA]</scope>
    <source>
        <strain evidence="14">SpSt-508</strain>
    </source>
</reference>